<evidence type="ECO:0000313" key="2">
    <source>
        <dbReference type="EMBL" id="MCW3159754.1"/>
    </source>
</evidence>
<feature type="region of interest" description="Disordered" evidence="1">
    <location>
        <begin position="1"/>
        <end position="48"/>
    </location>
</feature>
<sequence>MLRKLPKADGCSVGKNNKECSLKDKKSCGDNHKNCKTKTSETTKEAKP</sequence>
<evidence type="ECO:0000256" key="1">
    <source>
        <dbReference type="SAM" id="MobiDB-lite"/>
    </source>
</evidence>
<reference evidence="2" key="1">
    <citation type="submission" date="2022-10" db="EMBL/GenBank/DDBJ databases">
        <title>Chryseobacterium babae sp. nov. isolated from the gut of the beetle Oryctes rhinoceros, and Chryseobacterium kimseyorum sp. nov., isolated from a stick insect rearing cage.</title>
        <authorList>
            <person name="Shelomi M."/>
            <person name="Han C.-J."/>
            <person name="Chen W.-M."/>
            <person name="Chen H.-K."/>
            <person name="Liaw S.-J."/>
            <person name="Muhle E."/>
            <person name="Clermont D."/>
        </authorList>
    </citation>
    <scope>NUCLEOTIDE SEQUENCE</scope>
    <source>
        <strain evidence="2">WLa1L2M3</strain>
    </source>
</reference>
<accession>A0ABT3HJ09</accession>
<proteinExistence type="predicted"/>
<keyword evidence="3" id="KW-1185">Reference proteome</keyword>
<protein>
    <submittedName>
        <fullName evidence="2">Uncharacterized protein</fullName>
    </submittedName>
</protein>
<feature type="compositionally biased region" description="Basic and acidic residues" evidence="1">
    <location>
        <begin position="16"/>
        <end position="48"/>
    </location>
</feature>
<organism evidence="2 3">
    <name type="scientific">Chryseobacterium oryctis</name>
    <dbReference type="NCBI Taxonomy" id="2952618"/>
    <lineage>
        <taxon>Bacteria</taxon>
        <taxon>Pseudomonadati</taxon>
        <taxon>Bacteroidota</taxon>
        <taxon>Flavobacteriia</taxon>
        <taxon>Flavobacteriales</taxon>
        <taxon>Weeksellaceae</taxon>
        <taxon>Chryseobacterium group</taxon>
        <taxon>Chryseobacterium</taxon>
    </lineage>
</organism>
<dbReference type="EMBL" id="JAPDHV010000001">
    <property type="protein sequence ID" value="MCW3159754.1"/>
    <property type="molecule type" value="Genomic_DNA"/>
</dbReference>
<comment type="caution">
    <text evidence="2">The sequence shown here is derived from an EMBL/GenBank/DDBJ whole genome shotgun (WGS) entry which is preliminary data.</text>
</comment>
<dbReference type="RefSeq" id="WP_264741731.1">
    <property type="nucleotide sequence ID" value="NZ_JAPDHV010000001.1"/>
</dbReference>
<dbReference type="Proteomes" id="UP001163719">
    <property type="component" value="Unassembled WGS sequence"/>
</dbReference>
<evidence type="ECO:0000313" key="3">
    <source>
        <dbReference type="Proteomes" id="UP001163719"/>
    </source>
</evidence>
<gene>
    <name evidence="2" type="ORF">OH806_00495</name>
</gene>
<name>A0ABT3HJ09_9FLAO</name>